<accession>A0A923E6X0</accession>
<evidence type="ECO:0000313" key="2">
    <source>
        <dbReference type="Proteomes" id="UP000617426"/>
    </source>
</evidence>
<keyword evidence="2" id="KW-1185">Reference proteome</keyword>
<proteinExistence type="predicted"/>
<reference evidence="1" key="1">
    <citation type="submission" date="2020-08" db="EMBL/GenBank/DDBJ databases">
        <title>Sequencing the genomes of 1000 actinobacteria strains.</title>
        <authorList>
            <person name="Klenk H.-P."/>
        </authorList>
    </citation>
    <scope>NUCLEOTIDE SEQUENCE</scope>
    <source>
        <strain evidence="1">DSM 10695</strain>
    </source>
</reference>
<dbReference type="Proteomes" id="UP000617426">
    <property type="component" value="Unassembled WGS sequence"/>
</dbReference>
<dbReference type="AlphaFoldDB" id="A0A923E6X0"/>
<sequence length="91" mass="9794">MTSTQWLADAAWLAPCRTQTDKLVLLALAHDAGALARVRIDPNVLATKTSLPVSKVEGSLASLHRAGLIDARRWDDSGCWSARLVIGGMVR</sequence>
<dbReference type="EMBL" id="JACHMK010000001">
    <property type="protein sequence ID" value="MBB6335457.1"/>
    <property type="molecule type" value="Genomic_DNA"/>
</dbReference>
<organism evidence="1 2">
    <name type="scientific">Schaalia hyovaginalis</name>
    <dbReference type="NCBI Taxonomy" id="29316"/>
    <lineage>
        <taxon>Bacteria</taxon>
        <taxon>Bacillati</taxon>
        <taxon>Actinomycetota</taxon>
        <taxon>Actinomycetes</taxon>
        <taxon>Actinomycetales</taxon>
        <taxon>Actinomycetaceae</taxon>
        <taxon>Schaalia</taxon>
    </lineage>
</organism>
<name>A0A923E6X0_9ACTO</name>
<gene>
    <name evidence="1" type="ORF">HD592_002022</name>
</gene>
<dbReference type="RefSeq" id="WP_184453829.1">
    <property type="nucleotide sequence ID" value="NZ_JACHMK010000001.1"/>
</dbReference>
<comment type="caution">
    <text evidence="1">The sequence shown here is derived from an EMBL/GenBank/DDBJ whole genome shotgun (WGS) entry which is preliminary data.</text>
</comment>
<evidence type="ECO:0000313" key="1">
    <source>
        <dbReference type="EMBL" id="MBB6335457.1"/>
    </source>
</evidence>
<protein>
    <submittedName>
        <fullName evidence="1">Uncharacterized protein</fullName>
    </submittedName>
</protein>